<evidence type="ECO:0000259" key="3">
    <source>
        <dbReference type="Pfam" id="PF25917"/>
    </source>
</evidence>
<feature type="domain" description="Multidrug resistance protein MdtA-like barrel-sandwich hybrid" evidence="3">
    <location>
        <begin position="63"/>
        <end position="226"/>
    </location>
</feature>
<dbReference type="Gene3D" id="2.40.30.170">
    <property type="match status" value="1"/>
</dbReference>
<dbReference type="Pfam" id="PF25917">
    <property type="entry name" value="BSH_RND"/>
    <property type="match status" value="1"/>
</dbReference>
<dbReference type="RefSeq" id="WP_006953423.1">
    <property type="nucleotide sequence ID" value="NZ_JH594523.1"/>
</dbReference>
<sequence>MMKTKIMIALSALSLLTVSCGRQKQQEENVVRVKTMEVAATSLYGGQTYSGTIEENNGVSLSFPVGGTVKQLNIAEGQSVAASQLVAVLDATTLGYLVSASSATVGQAQAAVGQAHVGLAQAEKSAAQALDAYKRMKLLHDNGSLPEIKWVEVQTRYQQAQDAVNQVRQQVSQAEAAVQTAKAQKNISLKNLHDTRLYAPSSGYISKKFTEVGQNIAPAQPVAMLVDIRQVKVKISVPEDEIARVRLGQTLRFTVSSLPGKSFTARVTEKGVAADPITRSYEVKALADNADRKLLPGMVCDVYAQQASPTAAFILPANIIQIDVDNRPFVWTVVGGVARKTSVMLGESVGDNVQIVGGLSSKDRIIVEGQQKVSNGMRVE</sequence>
<dbReference type="Gene3D" id="2.40.420.20">
    <property type="match status" value="1"/>
</dbReference>
<comment type="similarity">
    <text evidence="1">Belongs to the membrane fusion protein (MFP) (TC 8.A.1) family.</text>
</comment>
<proteinExistence type="inferred from homology"/>
<evidence type="ECO:0000313" key="7">
    <source>
        <dbReference type="Proteomes" id="UP000016023"/>
    </source>
</evidence>
<gene>
    <name evidence="6" type="ORF">HMPREF9140_01854</name>
</gene>
<dbReference type="SUPFAM" id="SSF111369">
    <property type="entry name" value="HlyD-like secretion proteins"/>
    <property type="match status" value="1"/>
</dbReference>
<evidence type="ECO:0000256" key="1">
    <source>
        <dbReference type="ARBA" id="ARBA00009477"/>
    </source>
</evidence>
<dbReference type="PATRIC" id="fig|883158.3.peg.1856"/>
<dbReference type="HOGENOM" id="CLU_018816_1_0_10"/>
<comment type="caution">
    <text evidence="6">The sequence shown here is derived from an EMBL/GenBank/DDBJ whole genome shotgun (WGS) entry which is preliminary data.</text>
</comment>
<organism evidence="6 7">
    <name type="scientific">Prevotella micans F0438</name>
    <dbReference type="NCBI Taxonomy" id="883158"/>
    <lineage>
        <taxon>Bacteria</taxon>
        <taxon>Pseudomonadati</taxon>
        <taxon>Bacteroidota</taxon>
        <taxon>Bacteroidia</taxon>
        <taxon>Bacteroidales</taxon>
        <taxon>Prevotellaceae</taxon>
        <taxon>Prevotella</taxon>
    </lineage>
</organism>
<keyword evidence="2" id="KW-0175">Coiled coil</keyword>
<dbReference type="EMBL" id="AGWK01000052">
    <property type="protein sequence ID" value="EHO66909.1"/>
    <property type="molecule type" value="Genomic_DNA"/>
</dbReference>
<name>H1Q4L6_9BACT</name>
<feature type="domain" description="YknX-like C-terminal permuted SH3-like" evidence="5">
    <location>
        <begin position="325"/>
        <end position="380"/>
    </location>
</feature>
<dbReference type="STRING" id="883158.HMPREF9140_01854"/>
<dbReference type="GO" id="GO:1990281">
    <property type="term" value="C:efflux pump complex"/>
    <property type="evidence" value="ECO:0007669"/>
    <property type="project" value="TreeGrafter"/>
</dbReference>
<dbReference type="NCBIfam" id="TIGR01730">
    <property type="entry name" value="RND_mfp"/>
    <property type="match status" value="1"/>
</dbReference>
<evidence type="ECO:0000259" key="4">
    <source>
        <dbReference type="Pfam" id="PF25954"/>
    </source>
</evidence>
<keyword evidence="7" id="KW-1185">Reference proteome</keyword>
<dbReference type="Gene3D" id="2.40.50.100">
    <property type="match status" value="1"/>
</dbReference>
<reference evidence="6 7" key="1">
    <citation type="submission" date="2011-12" db="EMBL/GenBank/DDBJ databases">
        <title>The Genome Sequence of Prevotella micans F0438.</title>
        <authorList>
            <consortium name="The Broad Institute Genome Sequencing Platform"/>
            <person name="Earl A."/>
            <person name="Ward D."/>
            <person name="Feldgarden M."/>
            <person name="Gevers D."/>
            <person name="Izard J."/>
            <person name="Baranova O.V."/>
            <person name="Blanton J.M."/>
            <person name="Wade W.G."/>
            <person name="Dewhirst F.E."/>
            <person name="Young S.K."/>
            <person name="Zeng Q."/>
            <person name="Gargeya S."/>
            <person name="Fitzgerald M."/>
            <person name="Haas B."/>
            <person name="Abouelleil A."/>
            <person name="Alvarado L."/>
            <person name="Arachchi H.M."/>
            <person name="Berlin A."/>
            <person name="Chapman S.B."/>
            <person name="Gearin G."/>
            <person name="Goldberg J."/>
            <person name="Griggs A."/>
            <person name="Gujja S."/>
            <person name="Hansen M."/>
            <person name="Heiman D."/>
            <person name="Howarth C."/>
            <person name="Larimer J."/>
            <person name="Lui A."/>
            <person name="MacDonald P.J.P."/>
            <person name="McCowen C."/>
            <person name="Montmayeur A."/>
            <person name="Murphy C."/>
            <person name="Neiman D."/>
            <person name="Pearson M."/>
            <person name="Priest M."/>
            <person name="Roberts A."/>
            <person name="Saif S."/>
            <person name="Shea T."/>
            <person name="Sisk P."/>
            <person name="Stolte C."/>
            <person name="Sykes S."/>
            <person name="Wortman J."/>
            <person name="Nusbaum C."/>
            <person name="Birren B."/>
        </authorList>
    </citation>
    <scope>NUCLEOTIDE SEQUENCE [LARGE SCALE GENOMIC DNA]</scope>
    <source>
        <strain evidence="6 7">F0438</strain>
    </source>
</reference>
<dbReference type="FunFam" id="2.40.30.170:FF:000010">
    <property type="entry name" value="Efflux RND transporter periplasmic adaptor subunit"/>
    <property type="match status" value="1"/>
</dbReference>
<dbReference type="AlphaFoldDB" id="H1Q4L6"/>
<dbReference type="GO" id="GO:0015562">
    <property type="term" value="F:efflux transmembrane transporter activity"/>
    <property type="evidence" value="ECO:0007669"/>
    <property type="project" value="TreeGrafter"/>
</dbReference>
<protein>
    <submittedName>
        <fullName evidence="6">Uncharacterized protein</fullName>
    </submittedName>
</protein>
<feature type="coiled-coil region" evidence="2">
    <location>
        <begin position="157"/>
        <end position="184"/>
    </location>
</feature>
<dbReference type="PANTHER" id="PTHR30469">
    <property type="entry name" value="MULTIDRUG RESISTANCE PROTEIN MDTA"/>
    <property type="match status" value="1"/>
</dbReference>
<dbReference type="eggNOG" id="COG0845">
    <property type="taxonomic scope" value="Bacteria"/>
</dbReference>
<accession>H1Q4L6</accession>
<evidence type="ECO:0000313" key="6">
    <source>
        <dbReference type="EMBL" id="EHO66909.1"/>
    </source>
</evidence>
<evidence type="ECO:0000256" key="2">
    <source>
        <dbReference type="SAM" id="Coils"/>
    </source>
</evidence>
<dbReference type="InterPro" id="IPR058625">
    <property type="entry name" value="MdtA-like_BSH"/>
</dbReference>
<evidence type="ECO:0000259" key="5">
    <source>
        <dbReference type="Pfam" id="PF25989"/>
    </source>
</evidence>
<dbReference type="Pfam" id="PF25954">
    <property type="entry name" value="Beta-barrel_RND_2"/>
    <property type="match status" value="1"/>
</dbReference>
<dbReference type="PROSITE" id="PS51257">
    <property type="entry name" value="PROKAR_LIPOPROTEIN"/>
    <property type="match status" value="1"/>
</dbReference>
<dbReference type="InterPro" id="IPR058792">
    <property type="entry name" value="Beta-barrel_RND_2"/>
</dbReference>
<dbReference type="InterPro" id="IPR006143">
    <property type="entry name" value="RND_pump_MFP"/>
</dbReference>
<dbReference type="Proteomes" id="UP000016023">
    <property type="component" value="Unassembled WGS sequence"/>
</dbReference>
<dbReference type="InterPro" id="IPR058637">
    <property type="entry name" value="YknX-like_C"/>
</dbReference>
<dbReference type="Pfam" id="PF25989">
    <property type="entry name" value="YknX_C"/>
    <property type="match status" value="1"/>
</dbReference>
<feature type="domain" description="CusB-like beta-barrel" evidence="4">
    <location>
        <begin position="233"/>
        <end position="306"/>
    </location>
</feature>